<dbReference type="Proteomes" id="UP001601992">
    <property type="component" value="Unassembled WGS sequence"/>
</dbReference>
<evidence type="ECO:0000313" key="1">
    <source>
        <dbReference type="EMBL" id="MFF3566888.1"/>
    </source>
</evidence>
<protein>
    <submittedName>
        <fullName evidence="1">Uncharacterized protein</fullName>
    </submittedName>
</protein>
<accession>A0ABW6RU23</accession>
<keyword evidence="2" id="KW-1185">Reference proteome</keyword>
<name>A0ABW6RU23_9NOCA</name>
<gene>
    <name evidence="1" type="ORF">ACFYXQ_03805</name>
</gene>
<sequence>MATVERDKLAWLLKKNRQLKQANEILTLALPFACLRSRPRTSVIVGFVADYHRVCQSGDAAKRLPPLRPSFTEGREGS</sequence>
<dbReference type="RefSeq" id="WP_387402562.1">
    <property type="nucleotide sequence ID" value="NZ_JBIAQY010000001.1"/>
</dbReference>
<proteinExistence type="predicted"/>
<reference evidence="1 2" key="1">
    <citation type="submission" date="2024-10" db="EMBL/GenBank/DDBJ databases">
        <title>The Natural Products Discovery Center: Release of the First 8490 Sequenced Strains for Exploring Actinobacteria Biosynthetic Diversity.</title>
        <authorList>
            <person name="Kalkreuter E."/>
            <person name="Kautsar S.A."/>
            <person name="Yang D."/>
            <person name="Bader C.D."/>
            <person name="Teijaro C.N."/>
            <person name="Fluegel L."/>
            <person name="Davis C.M."/>
            <person name="Simpson J.R."/>
            <person name="Lauterbach L."/>
            <person name="Steele A.D."/>
            <person name="Gui C."/>
            <person name="Meng S."/>
            <person name="Li G."/>
            <person name="Viehrig K."/>
            <person name="Ye F."/>
            <person name="Su P."/>
            <person name="Kiefer A.F."/>
            <person name="Nichols A."/>
            <person name="Cepeda A.J."/>
            <person name="Yan W."/>
            <person name="Fan B."/>
            <person name="Jiang Y."/>
            <person name="Adhikari A."/>
            <person name="Zheng C.-J."/>
            <person name="Schuster L."/>
            <person name="Cowan T.M."/>
            <person name="Smanski M.J."/>
            <person name="Chevrette M.G."/>
            <person name="De Carvalho L.P.S."/>
            <person name="Shen B."/>
        </authorList>
    </citation>
    <scope>NUCLEOTIDE SEQUENCE [LARGE SCALE GENOMIC DNA]</scope>
    <source>
        <strain evidence="1 2">NPDC002593</strain>
    </source>
</reference>
<organism evidence="1 2">
    <name type="scientific">Nocardia jiangxiensis</name>
    <dbReference type="NCBI Taxonomy" id="282685"/>
    <lineage>
        <taxon>Bacteria</taxon>
        <taxon>Bacillati</taxon>
        <taxon>Actinomycetota</taxon>
        <taxon>Actinomycetes</taxon>
        <taxon>Mycobacteriales</taxon>
        <taxon>Nocardiaceae</taxon>
        <taxon>Nocardia</taxon>
    </lineage>
</organism>
<dbReference type="EMBL" id="JBIAQY010000001">
    <property type="protein sequence ID" value="MFF3566888.1"/>
    <property type="molecule type" value="Genomic_DNA"/>
</dbReference>
<comment type="caution">
    <text evidence="1">The sequence shown here is derived from an EMBL/GenBank/DDBJ whole genome shotgun (WGS) entry which is preliminary data.</text>
</comment>
<evidence type="ECO:0000313" key="2">
    <source>
        <dbReference type="Proteomes" id="UP001601992"/>
    </source>
</evidence>